<dbReference type="eggNOG" id="COG1249">
    <property type="taxonomic scope" value="Bacteria"/>
</dbReference>
<evidence type="ECO:0000256" key="16">
    <source>
        <dbReference type="PIRNR" id="PIRNR000350"/>
    </source>
</evidence>
<evidence type="ECO:0000256" key="1">
    <source>
        <dbReference type="ARBA" id="ARBA00007532"/>
    </source>
</evidence>
<reference evidence="22" key="1">
    <citation type="journal article" date="2010" name="Stand. Genomic Sci.">
        <title>Complete genome sequence of 'Thermobaculum terrenum' type strain (YNP1).</title>
        <authorList>
            <person name="Kiss H."/>
            <person name="Cleland D."/>
            <person name="Lapidus A."/>
            <person name="Lucas S."/>
            <person name="Glavina Del Rio T."/>
            <person name="Nolan M."/>
            <person name="Tice H."/>
            <person name="Han C."/>
            <person name="Goodwin L."/>
            <person name="Pitluck S."/>
            <person name="Liolios K."/>
            <person name="Ivanova N."/>
            <person name="Mavromatis K."/>
            <person name="Ovchinnikova G."/>
            <person name="Pati A."/>
            <person name="Chen A."/>
            <person name="Palaniappan K."/>
            <person name="Land M."/>
            <person name="Hauser L."/>
            <person name="Chang Y."/>
            <person name="Jeffries C."/>
            <person name="Lu M."/>
            <person name="Brettin T."/>
            <person name="Detter J."/>
            <person name="Goker M."/>
            <person name="Tindall B."/>
            <person name="Beck B."/>
            <person name="McDermott T."/>
            <person name="Woyke T."/>
            <person name="Bristow J."/>
            <person name="Eisen J."/>
            <person name="Markowitz V."/>
            <person name="Hugenholtz P."/>
            <person name="Kyrpides N."/>
            <person name="Klenk H."/>
            <person name="Cheng J."/>
        </authorList>
    </citation>
    <scope>NUCLEOTIDE SEQUENCE [LARGE SCALE GENOMIC DNA]</scope>
    <source>
        <strain evidence="22">ATCC BAA-798 / YNP1</strain>
    </source>
</reference>
<dbReference type="SUPFAM" id="SSF55424">
    <property type="entry name" value="FAD/NAD-linked reductases, dimerisation (C-terminal) domain"/>
    <property type="match status" value="1"/>
</dbReference>
<sequence>MTTDEARHYRMRIQGMTCSHCAEVVTGALEGAGAQEVSVDYLKGEANFRFAGDLSTLRQAVIEAGYVPDGVVDVTQEGRGGAMHDGHDYDLVVVGSGGAAFAGAIRATELGARVLMIERGTVGGTCVNVGCIPSKFLLRSAEVYHEAAHHPYRGVETRASSVDLGELVRQKGELTERLRQEKYLDLIGEYGWELELGEARFVDEGTLEVNGHRVRGRHYLLATGARPAVPPIPGLEEAGYITSTTAMELDHVPESLLIIGAGYVALELGMVFRRLGSQVTIMQRGGRILREYDPEVSDAVMEVLRREGISVLTGARVQRVLRDGGSKLLEVRTGDGTLTLRGEEVLVATGRSPNVEALDLPVAGVQLDDTGAVAVDEAQRTTNPRVWAAGDVTRTPQFVYVAAYEGGLAAGNALTGARTYRDLSALPSVIFTQPQIASVGMTEAEARAKGLEVRTSTLPLDAVPRARVNGDGLGLFKLVAEASSDRLLGAQVVAENAGDVIYAAVLATRFGLRVSDLLDTFAPYLTMAEGLKLAAQSFSRDVKKLSCCAA</sequence>
<dbReference type="GO" id="GO:0003955">
    <property type="term" value="F:NAD(P)H dehydrogenase (quinone) activity"/>
    <property type="evidence" value="ECO:0007669"/>
    <property type="project" value="TreeGrafter"/>
</dbReference>
<dbReference type="Gene3D" id="3.50.50.60">
    <property type="entry name" value="FAD/NAD(P)-binding domain"/>
    <property type="match status" value="2"/>
</dbReference>
<keyword evidence="7 16" id="KW-0479">Metal-binding</keyword>
<evidence type="ECO:0000256" key="12">
    <source>
        <dbReference type="ARBA" id="ARBA00023157"/>
    </source>
</evidence>
<dbReference type="InterPro" id="IPR012999">
    <property type="entry name" value="Pyr_OxRdtase_I_AS"/>
</dbReference>
<dbReference type="InterPro" id="IPR017969">
    <property type="entry name" value="Heavy-metal-associated_CS"/>
</dbReference>
<evidence type="ECO:0000256" key="10">
    <source>
        <dbReference type="ARBA" id="ARBA00022914"/>
    </source>
</evidence>
<dbReference type="Proteomes" id="UP000000323">
    <property type="component" value="Chromosome 2"/>
</dbReference>
<dbReference type="Pfam" id="PF02852">
    <property type="entry name" value="Pyr_redox_dim"/>
    <property type="match status" value="1"/>
</dbReference>
<dbReference type="HOGENOM" id="CLU_016755_1_1_0"/>
<dbReference type="EC" id="1.16.1.1" evidence="3 16"/>
<dbReference type="RefSeq" id="WP_012876020.1">
    <property type="nucleotide sequence ID" value="NC_013526.1"/>
</dbReference>
<feature type="binding site" evidence="17">
    <location>
        <begin position="260"/>
        <end position="267"/>
    </location>
    <ligand>
        <name>NAD(+)</name>
        <dbReference type="ChEBI" id="CHEBI:57540"/>
    </ligand>
</feature>
<keyword evidence="17" id="KW-0520">NAD</keyword>
<keyword evidence="12" id="KW-1015">Disulfide bond</keyword>
<keyword evidence="6 16" id="KW-0285">Flavoprotein</keyword>
<dbReference type="NCBIfam" id="TIGR02053">
    <property type="entry name" value="MerA"/>
    <property type="match status" value="1"/>
</dbReference>
<protein>
    <recommendedName>
        <fullName evidence="4 16">Mercuric reductase</fullName>
        <ecNumber evidence="3 16">1.16.1.1</ecNumber>
    </recommendedName>
    <alternativeName>
        <fullName evidence="14 16">Hg(II) reductase</fullName>
    </alternativeName>
</protein>
<dbReference type="PROSITE" id="PS50846">
    <property type="entry name" value="HMA_2"/>
    <property type="match status" value="1"/>
</dbReference>
<dbReference type="AlphaFoldDB" id="D1CGW8"/>
<dbReference type="SUPFAM" id="SSF51905">
    <property type="entry name" value="FAD/NAD(P)-binding domain"/>
    <property type="match status" value="1"/>
</dbReference>
<dbReference type="InterPro" id="IPR023753">
    <property type="entry name" value="FAD/NAD-binding_dom"/>
</dbReference>
<keyword evidence="17" id="KW-0547">Nucleotide-binding</keyword>
<comment type="function">
    <text evidence="16">Resistance to Hg(2+) in bacteria appears to be governed by a specialized system which includes mercuric reductase. MerA protein is responsible for volatilizing mercury as Hg(0).</text>
</comment>
<accession>D1CGW8</accession>
<feature type="disulfide bond" description="Redox-active" evidence="18">
    <location>
        <begin position="126"/>
        <end position="131"/>
    </location>
</feature>
<keyword evidence="22" id="KW-1185">Reference proteome</keyword>
<dbReference type="SUPFAM" id="SSF55008">
    <property type="entry name" value="HMA, heavy metal-associated domain"/>
    <property type="match status" value="1"/>
</dbReference>
<comment type="cofactor">
    <cofactor evidence="16 17 19">
        <name>FAD</name>
        <dbReference type="ChEBI" id="CHEBI:57692"/>
    </cofactor>
    <text evidence="16 17 19">Binds 1 FAD per subunit.</text>
</comment>
<dbReference type="PANTHER" id="PTHR43014">
    <property type="entry name" value="MERCURIC REDUCTASE"/>
    <property type="match status" value="1"/>
</dbReference>
<dbReference type="InterPro" id="IPR001100">
    <property type="entry name" value="Pyr_nuc-diS_OxRdtase"/>
</dbReference>
<evidence type="ECO:0000256" key="6">
    <source>
        <dbReference type="ARBA" id="ARBA00022630"/>
    </source>
</evidence>
<dbReference type="InterPro" id="IPR036188">
    <property type="entry name" value="FAD/NAD-bd_sf"/>
</dbReference>
<dbReference type="Gene3D" id="3.30.70.100">
    <property type="match status" value="1"/>
</dbReference>
<dbReference type="GO" id="GO:0016668">
    <property type="term" value="F:oxidoreductase activity, acting on a sulfur group of donors, NAD(P) as acceptor"/>
    <property type="evidence" value="ECO:0007669"/>
    <property type="project" value="UniProtKB-UniRule"/>
</dbReference>
<evidence type="ECO:0000256" key="11">
    <source>
        <dbReference type="ARBA" id="ARBA00023002"/>
    </source>
</evidence>
<dbReference type="PIRSF" id="PIRSF000350">
    <property type="entry name" value="Mercury_reductase_MerA"/>
    <property type="match status" value="1"/>
</dbReference>
<keyword evidence="10 16" id="KW-0476">Mercury</keyword>
<feature type="binding site" evidence="17">
    <location>
        <position position="391"/>
    </location>
    <ligand>
        <name>FAD</name>
        <dbReference type="ChEBI" id="CHEBI:57692"/>
    </ligand>
</feature>
<comment type="similarity">
    <text evidence="1 16 19">Belongs to the class-I pyridine nucleotide-disulfide oxidoreductase family.</text>
</comment>
<evidence type="ECO:0000313" key="21">
    <source>
        <dbReference type="EMBL" id="ACZ42989.1"/>
    </source>
</evidence>
<name>D1CGW8_THET1</name>
<dbReference type="GO" id="GO:0016152">
    <property type="term" value="F:mercury (II) reductase (NADP+) activity"/>
    <property type="evidence" value="ECO:0007669"/>
    <property type="project" value="UniProtKB-UniRule"/>
</dbReference>
<evidence type="ECO:0000313" key="22">
    <source>
        <dbReference type="Proteomes" id="UP000000323"/>
    </source>
</evidence>
<comment type="subunit">
    <text evidence="2 16 19">Homodimer.</text>
</comment>
<dbReference type="Pfam" id="PF00403">
    <property type="entry name" value="HMA"/>
    <property type="match status" value="1"/>
</dbReference>
<dbReference type="InterPro" id="IPR036163">
    <property type="entry name" value="HMA_dom_sf"/>
</dbReference>
<keyword evidence="5 16" id="KW-0475">Mercuric resistance</keyword>
<dbReference type="PRINTS" id="PR00411">
    <property type="entry name" value="PNDRDTASEI"/>
</dbReference>
<dbReference type="InterPro" id="IPR006121">
    <property type="entry name" value="HMA_dom"/>
</dbReference>
<dbReference type="CDD" id="cd00371">
    <property type="entry name" value="HMA"/>
    <property type="match status" value="1"/>
</dbReference>
<keyword evidence="11 16" id="KW-0560">Oxidoreductase</keyword>
<evidence type="ECO:0000256" key="15">
    <source>
        <dbReference type="ARBA" id="ARBA00048984"/>
    </source>
</evidence>
<evidence type="ECO:0000256" key="8">
    <source>
        <dbReference type="ARBA" id="ARBA00022827"/>
    </source>
</evidence>
<dbReference type="InterPro" id="IPR004099">
    <property type="entry name" value="Pyr_nucl-diS_OxRdtase_dimer"/>
</dbReference>
<evidence type="ECO:0000256" key="4">
    <source>
        <dbReference type="ARBA" id="ARBA00014791"/>
    </source>
</evidence>
<feature type="binding site" evidence="17">
    <location>
        <position position="135"/>
    </location>
    <ligand>
        <name>FAD</name>
        <dbReference type="ChEBI" id="CHEBI:57692"/>
    </ligand>
</feature>
<evidence type="ECO:0000256" key="9">
    <source>
        <dbReference type="ARBA" id="ARBA00022857"/>
    </source>
</evidence>
<dbReference type="PROSITE" id="PS01047">
    <property type="entry name" value="HMA_1"/>
    <property type="match status" value="1"/>
</dbReference>
<dbReference type="Gene3D" id="3.30.390.30">
    <property type="match status" value="1"/>
</dbReference>
<evidence type="ECO:0000256" key="14">
    <source>
        <dbReference type="ARBA" id="ARBA00031725"/>
    </source>
</evidence>
<dbReference type="PROSITE" id="PS00076">
    <property type="entry name" value="PYRIDINE_REDOX_1"/>
    <property type="match status" value="1"/>
</dbReference>
<dbReference type="STRING" id="525904.Tter_2086"/>
<evidence type="ECO:0000256" key="13">
    <source>
        <dbReference type="ARBA" id="ARBA00023284"/>
    </source>
</evidence>
<dbReference type="GO" id="GO:0050660">
    <property type="term" value="F:flavin adenine dinucleotide binding"/>
    <property type="evidence" value="ECO:0007669"/>
    <property type="project" value="UniProtKB-UniRule"/>
</dbReference>
<evidence type="ECO:0000256" key="3">
    <source>
        <dbReference type="ARBA" id="ARBA00012661"/>
    </source>
</evidence>
<evidence type="ECO:0000256" key="19">
    <source>
        <dbReference type="RuleBase" id="RU361223"/>
    </source>
</evidence>
<dbReference type="KEGG" id="ttr:Tter_2086"/>
<keyword evidence="9 16" id="KW-0521">NADP</keyword>
<keyword evidence="8 16" id="KW-0274">FAD</keyword>
<evidence type="ECO:0000256" key="7">
    <source>
        <dbReference type="ARBA" id="ARBA00022723"/>
    </source>
</evidence>
<dbReference type="PANTHER" id="PTHR43014:SF4">
    <property type="entry name" value="PYRIDINE NUCLEOTIDE-DISULFIDE OXIDOREDUCTASE RCLA-RELATED"/>
    <property type="match status" value="1"/>
</dbReference>
<dbReference type="GO" id="GO:0045340">
    <property type="term" value="F:mercury ion binding"/>
    <property type="evidence" value="ECO:0007669"/>
    <property type="project" value="InterPro"/>
</dbReference>
<evidence type="ECO:0000256" key="18">
    <source>
        <dbReference type="PIRSR" id="PIRSR000350-4"/>
    </source>
</evidence>
<dbReference type="InterPro" id="IPR016156">
    <property type="entry name" value="FAD/NAD-linked_Rdtase_dimer_sf"/>
</dbReference>
<dbReference type="PRINTS" id="PR00368">
    <property type="entry name" value="FADPNR"/>
</dbReference>
<dbReference type="FunFam" id="3.30.390.30:FF:000001">
    <property type="entry name" value="Dihydrolipoyl dehydrogenase"/>
    <property type="match status" value="1"/>
</dbReference>
<dbReference type="EMBL" id="CP001826">
    <property type="protein sequence ID" value="ACZ42989.1"/>
    <property type="molecule type" value="Genomic_DNA"/>
</dbReference>
<keyword evidence="13" id="KW-0676">Redox-active center</keyword>
<evidence type="ECO:0000256" key="2">
    <source>
        <dbReference type="ARBA" id="ARBA00011738"/>
    </source>
</evidence>
<dbReference type="GO" id="GO:0050787">
    <property type="term" value="P:detoxification of mercury ion"/>
    <property type="evidence" value="ECO:0007669"/>
    <property type="project" value="InterPro"/>
</dbReference>
<evidence type="ECO:0000259" key="20">
    <source>
        <dbReference type="PROSITE" id="PS50846"/>
    </source>
</evidence>
<proteinExistence type="inferred from homology"/>
<gene>
    <name evidence="19" type="primary">merA</name>
    <name evidence="21" type="ordered locus">Tter_2086</name>
</gene>
<dbReference type="GO" id="GO:0050661">
    <property type="term" value="F:NADP binding"/>
    <property type="evidence" value="ECO:0007669"/>
    <property type="project" value="InterPro"/>
</dbReference>
<feature type="binding site" evidence="17">
    <location>
        <position position="350"/>
    </location>
    <ligand>
        <name>NAD(+)</name>
        <dbReference type="ChEBI" id="CHEBI:57540"/>
    </ligand>
</feature>
<evidence type="ECO:0000256" key="5">
    <source>
        <dbReference type="ARBA" id="ARBA00022466"/>
    </source>
</evidence>
<organism evidence="21 22">
    <name type="scientific">Thermobaculum terrenum (strain ATCC BAA-798 / CCMEE 7001 / YNP1)</name>
    <dbReference type="NCBI Taxonomy" id="525904"/>
    <lineage>
        <taxon>Bacteria</taxon>
        <taxon>Bacillati</taxon>
        <taxon>Chloroflexota</taxon>
        <taxon>Chloroflexia</taxon>
        <taxon>Candidatus Thermobaculales</taxon>
        <taxon>Candidatus Thermobaculaceae</taxon>
        <taxon>Thermobaculum</taxon>
    </lineage>
</organism>
<evidence type="ECO:0000256" key="17">
    <source>
        <dbReference type="PIRSR" id="PIRSR000350-3"/>
    </source>
</evidence>
<dbReference type="Pfam" id="PF07992">
    <property type="entry name" value="Pyr_redox_2"/>
    <property type="match status" value="1"/>
</dbReference>
<dbReference type="InterPro" id="IPR021179">
    <property type="entry name" value="Mercury_reductase_MerA"/>
</dbReference>
<feature type="domain" description="HMA" evidence="20">
    <location>
        <begin position="7"/>
        <end position="69"/>
    </location>
</feature>
<comment type="catalytic activity">
    <reaction evidence="15 16 19">
        <text>Hg + NADP(+) + H(+) = Hg(2+) + NADPH</text>
        <dbReference type="Rhea" id="RHEA:23856"/>
        <dbReference type="ChEBI" id="CHEBI:15378"/>
        <dbReference type="ChEBI" id="CHEBI:16170"/>
        <dbReference type="ChEBI" id="CHEBI:16793"/>
        <dbReference type="ChEBI" id="CHEBI:57783"/>
        <dbReference type="ChEBI" id="CHEBI:58349"/>
        <dbReference type="EC" id="1.16.1.1"/>
    </reaction>
</comment>